<dbReference type="EMBL" id="CP126215">
    <property type="protein sequence ID" value="WIA17658.1"/>
    <property type="molecule type" value="Genomic_DNA"/>
</dbReference>
<feature type="compositionally biased region" description="Gly residues" evidence="1">
    <location>
        <begin position="305"/>
        <end position="331"/>
    </location>
</feature>
<organism evidence="2 3">
    <name type="scientific">Tetradesmus obliquus</name>
    <name type="common">Green alga</name>
    <name type="synonym">Acutodesmus obliquus</name>
    <dbReference type="NCBI Taxonomy" id="3088"/>
    <lineage>
        <taxon>Eukaryota</taxon>
        <taxon>Viridiplantae</taxon>
        <taxon>Chlorophyta</taxon>
        <taxon>core chlorophytes</taxon>
        <taxon>Chlorophyceae</taxon>
        <taxon>CS clade</taxon>
        <taxon>Sphaeropleales</taxon>
        <taxon>Scenedesmaceae</taxon>
        <taxon>Tetradesmus</taxon>
    </lineage>
</organism>
<proteinExistence type="predicted"/>
<feature type="region of interest" description="Disordered" evidence="1">
    <location>
        <begin position="601"/>
        <end position="629"/>
    </location>
</feature>
<name>A0ABY8UDC3_TETOB</name>
<evidence type="ECO:0000256" key="1">
    <source>
        <dbReference type="SAM" id="MobiDB-lite"/>
    </source>
</evidence>
<evidence type="ECO:0000313" key="2">
    <source>
        <dbReference type="EMBL" id="WIA17658.1"/>
    </source>
</evidence>
<feature type="compositionally biased region" description="Low complexity" evidence="1">
    <location>
        <begin position="152"/>
        <end position="177"/>
    </location>
</feature>
<reference evidence="2 3" key="1">
    <citation type="submission" date="2023-05" db="EMBL/GenBank/DDBJ databases">
        <title>A 100% complete, gapless, phased diploid assembly of the Scenedesmus obliquus UTEX 3031 genome.</title>
        <authorList>
            <person name="Biondi T.C."/>
            <person name="Hanschen E.R."/>
            <person name="Kwon T."/>
            <person name="Eng W."/>
            <person name="Kruse C.P.S."/>
            <person name="Koehler S.I."/>
            <person name="Kunde Y."/>
            <person name="Gleasner C.D."/>
            <person name="You Mak K.T."/>
            <person name="Polle J."/>
            <person name="Hovde B.T."/>
            <person name="Starkenburg S.R."/>
        </authorList>
    </citation>
    <scope>NUCLEOTIDE SEQUENCE [LARGE SCALE GENOMIC DNA]</scope>
    <source>
        <strain evidence="2 3">DOE0152z</strain>
    </source>
</reference>
<feature type="region of interest" description="Disordered" evidence="1">
    <location>
        <begin position="139"/>
        <end position="216"/>
    </location>
</feature>
<gene>
    <name evidence="2" type="ORF">OEZ85_014461</name>
</gene>
<sequence>MIKRVFRVEARERDVDPPWHGSIDGAIDEKYERTNKTPPKRQLDLPQAFIKQFVAPHNSSSDGPEVQPLLVQLLLDGKPIAQPHRVPVKWSRNRVNERSGQISYKHKLLLSEADIVLLPEGAYVHTVKGTGLDSITLSCCTPQPGSRPQPQQPQQLPASSAAQPQASAASQHTTSSSGLLAGKRRVLQAALKVTSAAAKRQRSHPHPHPQPGLAGQRLGLAGAQRAISGEPRLPVPGGVLAGQRPAATGAPQAAAAAAGAALATSGAAGGQPQLDSAAPARQAAALKKHTMKQKGSARGQVLGRAGSGRGFAGSGGGAGAGGSGSGGGRAPGGRDTDEASALAVVGPVDEDNFLAVRQVLRNHSPMLPAGFVKRCFPDLERRDVGLYHRLAVELLLLPAGVAAAPDVTAATPGVQLLHSNLEAQVRKSRVEIQRAAAGARSITGQQQQQQQQAAGEVTAGQGHKRRYYYSISTLGSGSIANLATGGSGDCWLAGISRLGKWRVRLMLSLQQPGLGAQRSLLHSLSSVSQQGAPQLQGAAAGVEAGGGSGGVQQQQQQQRQAEEEEMDAGPFAAAAAAAAAASADADEDGDYLLDAEYADDDAEDADDADAWEGPSQPEQAGRAAAAGGVKEGELCPVEQSMVKGPRMPVGFFQANFPAIYASAGRDLATAVPLAASVVLLPPRVEGPVAAAVKPLRTWPCPDVLVWINWDQGSTDQQLDGQQQKRYRKCFLGGEHLKKVLCEAAAVAGAGLDKEARAAAAAAFAASGKSSDPAMCPLWLVALQRSGPGAVTLFVTGQLPADTLQVKRERSKQLAEKAAERRAAAAAAGSGFVDAGSGGVLEGPERCLVRVNPQDSPVMVRLHSKYLTASMARLHGATITHVSAAGITLPLLPDAGEVNSMTGEVTEALLQLVGALNEQDLLSEEKALGLGEALAELPGDAAAAAVFMRLSGRLLETAVERAPPKLQVARASYATDRPALLPAQVPCSMATAKHAAAALLLLLLVAHSAAHPTRPGQGRRMAGGKFRESKAVAAGKNVAVAGAPDTDVATSAVKPADDGVSAAAVASVNTANAFDLCYDLNANRTLAFADVAYWQGRTLSSNQFMADTTCYLQWLPIRSVTIRDRQGVATSVPLSCACLNADSCGRLGQQPCCRNFLQWRASPYWAAASSYVWQSKDATLGDGYVCEWIQTRPVQGFGIMVASVSYSVVTL</sequence>
<keyword evidence="3" id="KW-1185">Reference proteome</keyword>
<evidence type="ECO:0000313" key="3">
    <source>
        <dbReference type="Proteomes" id="UP001244341"/>
    </source>
</evidence>
<feature type="region of interest" description="Disordered" evidence="1">
    <location>
        <begin position="266"/>
        <end position="337"/>
    </location>
</feature>
<accession>A0ABY8UDC3</accession>
<feature type="region of interest" description="Disordered" evidence="1">
    <location>
        <begin position="535"/>
        <end position="573"/>
    </location>
</feature>
<feature type="compositionally biased region" description="Acidic residues" evidence="1">
    <location>
        <begin position="601"/>
        <end position="610"/>
    </location>
</feature>
<dbReference type="Proteomes" id="UP001244341">
    <property type="component" value="Chromosome 8b"/>
</dbReference>
<protein>
    <submittedName>
        <fullName evidence="2">Uncharacterized protein</fullName>
    </submittedName>
</protein>